<feature type="chain" id="PRO_5044839325" evidence="2">
    <location>
        <begin position="25"/>
        <end position="858"/>
    </location>
</feature>
<dbReference type="EMBL" id="JAUDFV010000102">
    <property type="protein sequence ID" value="KAL2731913.1"/>
    <property type="molecule type" value="Genomic_DNA"/>
</dbReference>
<dbReference type="Proteomes" id="UP001607302">
    <property type="component" value="Unassembled WGS sequence"/>
</dbReference>
<feature type="region of interest" description="Disordered" evidence="1">
    <location>
        <begin position="578"/>
        <end position="598"/>
    </location>
</feature>
<evidence type="ECO:0000256" key="1">
    <source>
        <dbReference type="SAM" id="MobiDB-lite"/>
    </source>
</evidence>
<keyword evidence="4" id="KW-1185">Reference proteome</keyword>
<feature type="region of interest" description="Disordered" evidence="1">
    <location>
        <begin position="782"/>
        <end position="809"/>
    </location>
</feature>
<organism evidence="3 4">
    <name type="scientific">Vespula squamosa</name>
    <name type="common">Southern yellow jacket</name>
    <name type="synonym">Wasp</name>
    <dbReference type="NCBI Taxonomy" id="30214"/>
    <lineage>
        <taxon>Eukaryota</taxon>
        <taxon>Metazoa</taxon>
        <taxon>Ecdysozoa</taxon>
        <taxon>Arthropoda</taxon>
        <taxon>Hexapoda</taxon>
        <taxon>Insecta</taxon>
        <taxon>Pterygota</taxon>
        <taxon>Neoptera</taxon>
        <taxon>Endopterygota</taxon>
        <taxon>Hymenoptera</taxon>
        <taxon>Apocrita</taxon>
        <taxon>Aculeata</taxon>
        <taxon>Vespoidea</taxon>
        <taxon>Vespidae</taxon>
        <taxon>Vespinae</taxon>
        <taxon>Vespula</taxon>
    </lineage>
</organism>
<feature type="compositionally biased region" description="Low complexity" evidence="1">
    <location>
        <begin position="200"/>
        <end position="219"/>
    </location>
</feature>
<feature type="compositionally biased region" description="Low complexity" evidence="1">
    <location>
        <begin position="790"/>
        <end position="809"/>
    </location>
</feature>
<reference evidence="3 4" key="1">
    <citation type="journal article" date="2024" name="Ann. Entomol. Soc. Am.">
        <title>Genomic analyses of the southern and eastern yellowjacket wasps (Hymenoptera: Vespidae) reveal evolutionary signatures of social life.</title>
        <authorList>
            <person name="Catto M.A."/>
            <person name="Caine P.B."/>
            <person name="Orr S.E."/>
            <person name="Hunt B.G."/>
            <person name="Goodisman M.A.D."/>
        </authorList>
    </citation>
    <scope>NUCLEOTIDE SEQUENCE [LARGE SCALE GENOMIC DNA]</scope>
    <source>
        <strain evidence="3">233</strain>
        <tissue evidence="3">Head and thorax</tissue>
    </source>
</reference>
<dbReference type="AlphaFoldDB" id="A0ABD2BHK2"/>
<accession>A0ABD2BHK2</accession>
<gene>
    <name evidence="3" type="ORF">V1478_004601</name>
</gene>
<proteinExistence type="predicted"/>
<evidence type="ECO:0000256" key="2">
    <source>
        <dbReference type="SAM" id="SignalP"/>
    </source>
</evidence>
<name>A0ABD2BHK2_VESSQ</name>
<evidence type="ECO:0000313" key="4">
    <source>
        <dbReference type="Proteomes" id="UP001607302"/>
    </source>
</evidence>
<comment type="caution">
    <text evidence="3">The sequence shown here is derived from an EMBL/GenBank/DDBJ whole genome shotgun (WGS) entry which is preliminary data.</text>
</comment>
<sequence>MRLDNIHIFSCVFLTLGFFILSECAKRNLKDTLNELDDVKKNDSSIIEEVIDAKSEVEENTKDDPPAEEGLPILPPLILLDFNNDTIDANTTSEEKSKRTVNNGLGYGFQRNSLFSGKTNYYFPAGKTGTTVSIEESISPFLPRTIIEKYIPNNQNLKETNGFSNLRTSQANFGSNTKVQKATNYYDMFDSNYRRKNERSQFSTPPSVSSSTQLPQNNFDSKSSSYLLSNLNIPSYQSTKFNTDFNGQRGNIFRPTVQTYVERGQNVFQPTTTSTTQIDDSQIFGVDYTPHRSVSEQSSYFGLKQNDFRGISSPLSQSNRQSANYNDVNSQNYNKQNKVISTTPSSFDINSQSYRYLQNIFNPSANQQFYEGQRQNFGITSQDSLISNIPDFNDNKNNYRIYNDQRQNDRALFTTSSSVDGNYEFVKKSTTLANLPRYTVENGVQYENKIFWKYPDGRISHHPPVTYVETYIEDSTVGPKVSKLHESYIETSTENTANAQGPIQFPTAPELPSQENPFVSSDSLSSNLSHQQAYRIGYQNLVSQRPNVLLAQRAKMQLTAATVSSFVNTTPFPITKRPIFSNKNKQDRNHFSSSYTTTEKPVSRYMVDGPNAEYVDTAESSLKVKSGELSAHVLARYTTRVQNYLKKIFTANRDSGSKAKQNNKNLNDYNNLQYSDLLSYNPSISQYIKDPSSILNVRPTFVQAGNSLVPVIILRVDGTPPVQPKPTSNINLKALLQEYLIQYANSIKELAQPTNYELGAEQFSQTQRTIQAGNRLLQLARETQNENDDSSSLPSSSSSSSSSSFLSQSSYPVAKNYEENIFLTREEETRPIVKFGDRTHVRSKTKSVQIIDDQRYTA</sequence>
<evidence type="ECO:0000313" key="3">
    <source>
        <dbReference type="EMBL" id="KAL2731913.1"/>
    </source>
</evidence>
<protein>
    <submittedName>
        <fullName evidence="3">Nuclear pore complex protein -like</fullName>
    </submittedName>
</protein>
<feature type="region of interest" description="Disordered" evidence="1">
    <location>
        <begin position="196"/>
        <end position="219"/>
    </location>
</feature>
<feature type="region of interest" description="Disordered" evidence="1">
    <location>
        <begin position="493"/>
        <end position="524"/>
    </location>
</feature>
<feature type="signal peptide" evidence="2">
    <location>
        <begin position="1"/>
        <end position="24"/>
    </location>
</feature>
<keyword evidence="2" id="KW-0732">Signal</keyword>